<dbReference type="PROSITE" id="PS50835">
    <property type="entry name" value="IG_LIKE"/>
    <property type="match status" value="1"/>
</dbReference>
<organism evidence="2 3">
    <name type="scientific">Dreissena polymorpha</name>
    <name type="common">Zebra mussel</name>
    <name type="synonym">Mytilus polymorpha</name>
    <dbReference type="NCBI Taxonomy" id="45954"/>
    <lineage>
        <taxon>Eukaryota</taxon>
        <taxon>Metazoa</taxon>
        <taxon>Spiralia</taxon>
        <taxon>Lophotrochozoa</taxon>
        <taxon>Mollusca</taxon>
        <taxon>Bivalvia</taxon>
        <taxon>Autobranchia</taxon>
        <taxon>Heteroconchia</taxon>
        <taxon>Euheterodonta</taxon>
        <taxon>Imparidentia</taxon>
        <taxon>Neoheterodontei</taxon>
        <taxon>Myida</taxon>
        <taxon>Dreissenoidea</taxon>
        <taxon>Dreissenidae</taxon>
        <taxon>Dreissena</taxon>
    </lineage>
</organism>
<feature type="domain" description="Ig-like" evidence="1">
    <location>
        <begin position="1"/>
        <end position="57"/>
    </location>
</feature>
<accession>A0A9D4JM11</accession>
<reference evidence="2" key="2">
    <citation type="submission" date="2020-11" db="EMBL/GenBank/DDBJ databases">
        <authorList>
            <person name="McCartney M.A."/>
            <person name="Auch B."/>
            <person name="Kono T."/>
            <person name="Mallez S."/>
            <person name="Becker A."/>
            <person name="Gohl D.M."/>
            <person name="Silverstein K.A.T."/>
            <person name="Koren S."/>
            <person name="Bechman K.B."/>
            <person name="Herman A."/>
            <person name="Abrahante J.E."/>
            <person name="Garbe J."/>
        </authorList>
    </citation>
    <scope>NUCLEOTIDE SEQUENCE</scope>
    <source>
        <strain evidence="2">Duluth1</strain>
        <tissue evidence="2">Whole animal</tissue>
    </source>
</reference>
<evidence type="ECO:0000313" key="2">
    <source>
        <dbReference type="EMBL" id="KAH3813783.1"/>
    </source>
</evidence>
<comment type="caution">
    <text evidence="2">The sequence shown here is derived from an EMBL/GenBank/DDBJ whole genome shotgun (WGS) entry which is preliminary data.</text>
</comment>
<dbReference type="InterPro" id="IPR007110">
    <property type="entry name" value="Ig-like_dom"/>
</dbReference>
<dbReference type="InterPro" id="IPR013783">
    <property type="entry name" value="Ig-like_fold"/>
</dbReference>
<dbReference type="SUPFAM" id="SSF48726">
    <property type="entry name" value="Immunoglobulin"/>
    <property type="match status" value="1"/>
</dbReference>
<evidence type="ECO:0000313" key="3">
    <source>
        <dbReference type="Proteomes" id="UP000828390"/>
    </source>
</evidence>
<dbReference type="CDD" id="cd00096">
    <property type="entry name" value="Ig"/>
    <property type="match status" value="1"/>
</dbReference>
<evidence type="ECO:0000259" key="1">
    <source>
        <dbReference type="PROSITE" id="PS50835"/>
    </source>
</evidence>
<dbReference type="InterPro" id="IPR036179">
    <property type="entry name" value="Ig-like_dom_sf"/>
</dbReference>
<proteinExistence type="predicted"/>
<dbReference type="EMBL" id="JAIWYP010000006">
    <property type="protein sequence ID" value="KAH3813783.1"/>
    <property type="molecule type" value="Genomic_DNA"/>
</dbReference>
<gene>
    <name evidence="2" type="ORF">DPMN_142251</name>
</gene>
<keyword evidence="3" id="KW-1185">Reference proteome</keyword>
<name>A0A9D4JM11_DREPO</name>
<reference evidence="2" key="1">
    <citation type="journal article" date="2019" name="bioRxiv">
        <title>The Genome of the Zebra Mussel, Dreissena polymorpha: A Resource for Invasive Species Research.</title>
        <authorList>
            <person name="McCartney M.A."/>
            <person name="Auch B."/>
            <person name="Kono T."/>
            <person name="Mallez S."/>
            <person name="Zhang Y."/>
            <person name="Obille A."/>
            <person name="Becker A."/>
            <person name="Abrahante J.E."/>
            <person name="Garbe J."/>
            <person name="Badalamenti J.P."/>
            <person name="Herman A."/>
            <person name="Mangelson H."/>
            <person name="Liachko I."/>
            <person name="Sullivan S."/>
            <person name="Sone E.D."/>
            <person name="Koren S."/>
            <person name="Silverstein K.A.T."/>
            <person name="Beckman K.B."/>
            <person name="Gohl D.M."/>
        </authorList>
    </citation>
    <scope>NUCLEOTIDE SEQUENCE</scope>
    <source>
        <strain evidence="2">Duluth1</strain>
        <tissue evidence="2">Whole animal</tissue>
    </source>
</reference>
<dbReference type="Proteomes" id="UP000828390">
    <property type="component" value="Unassembled WGS sequence"/>
</dbReference>
<dbReference type="AlphaFoldDB" id="A0A9D4JM11"/>
<sequence>MSPYTPGNPPDTSFTWIHVTTAREVWRGQTLVLPNMQISDEGFYKCRVNNTMIPYLK</sequence>
<protein>
    <recommendedName>
        <fullName evidence="1">Ig-like domain-containing protein</fullName>
    </recommendedName>
</protein>
<dbReference type="Gene3D" id="2.60.40.10">
    <property type="entry name" value="Immunoglobulins"/>
    <property type="match status" value="1"/>
</dbReference>